<protein>
    <submittedName>
        <fullName evidence="11">ABC transporter permease subunit</fullName>
    </submittedName>
</protein>
<evidence type="ECO:0000256" key="5">
    <source>
        <dbReference type="ARBA" id="ARBA00022692"/>
    </source>
</evidence>
<proteinExistence type="inferred from homology"/>
<organism evidence="11 12">
    <name type="scientific">Methylobacterium planeticum</name>
    <dbReference type="NCBI Taxonomy" id="2615211"/>
    <lineage>
        <taxon>Bacteria</taxon>
        <taxon>Pseudomonadati</taxon>
        <taxon>Pseudomonadota</taxon>
        <taxon>Alphaproteobacteria</taxon>
        <taxon>Hyphomicrobiales</taxon>
        <taxon>Methylobacteriaceae</taxon>
        <taxon>Methylobacterium</taxon>
    </lineage>
</organism>
<keyword evidence="6 9" id="KW-1133">Transmembrane helix</keyword>
<feature type="transmembrane region" description="Helical" evidence="9">
    <location>
        <begin position="239"/>
        <end position="259"/>
    </location>
</feature>
<dbReference type="EMBL" id="VZZJ01000010">
    <property type="protein sequence ID" value="KAB1072963.1"/>
    <property type="molecule type" value="Genomic_DNA"/>
</dbReference>
<dbReference type="InterPro" id="IPR035906">
    <property type="entry name" value="MetI-like_sf"/>
</dbReference>
<dbReference type="PROSITE" id="PS50928">
    <property type="entry name" value="ABC_TM1"/>
    <property type="match status" value="1"/>
</dbReference>
<evidence type="ECO:0000256" key="1">
    <source>
        <dbReference type="ARBA" id="ARBA00004651"/>
    </source>
</evidence>
<feature type="transmembrane region" description="Helical" evidence="9">
    <location>
        <begin position="212"/>
        <end position="232"/>
    </location>
</feature>
<evidence type="ECO:0000259" key="10">
    <source>
        <dbReference type="PROSITE" id="PS50928"/>
    </source>
</evidence>
<keyword evidence="5 9" id="KW-0812">Transmembrane</keyword>
<dbReference type="GO" id="GO:0005886">
    <property type="term" value="C:plasma membrane"/>
    <property type="evidence" value="ECO:0007669"/>
    <property type="project" value="UniProtKB-SubCell"/>
</dbReference>
<evidence type="ECO:0000256" key="8">
    <source>
        <dbReference type="ARBA" id="ARBA00056719"/>
    </source>
</evidence>
<dbReference type="Proteomes" id="UP000441523">
    <property type="component" value="Unassembled WGS sequence"/>
</dbReference>
<sequence>MAHSASIPAGRTHLPAVARPGRSRGPWLDLRHLVPWLLPAAILVGWQAAASAGLVSTRFMPAPLDVAAAGWRLGRTGELWTNLWVSFARAATGFLIGGGIGLAFGLANGLSSLSERVTDATLQMVRNIPHLSLIPLVILWFGIDEGAKLFLVALGVFFPIYANTLHGIRSVDPQLIEMGRVYGMSRSELFRRVVLPGALPSIFVGLRYALGIMWLTLIVAETISATSGLGYMAMQAREFMLVDVVVLAILIYALLGKLADSLTRALERTCLAWNPAYRNA</sequence>
<evidence type="ECO:0000313" key="11">
    <source>
        <dbReference type="EMBL" id="KAB1072963.1"/>
    </source>
</evidence>
<feature type="transmembrane region" description="Helical" evidence="9">
    <location>
        <begin position="83"/>
        <end position="106"/>
    </location>
</feature>
<evidence type="ECO:0000256" key="4">
    <source>
        <dbReference type="ARBA" id="ARBA00022475"/>
    </source>
</evidence>
<keyword evidence="12" id="KW-1185">Reference proteome</keyword>
<dbReference type="Pfam" id="PF00528">
    <property type="entry name" value="BPD_transp_1"/>
    <property type="match status" value="1"/>
</dbReference>
<dbReference type="AlphaFoldDB" id="A0A6N6MQI3"/>
<reference evidence="11 12" key="1">
    <citation type="submission" date="2019-09" db="EMBL/GenBank/DDBJ databases">
        <title>YIM 132548 draft genome.</title>
        <authorList>
            <person name="Jiang L."/>
        </authorList>
    </citation>
    <scope>NUCLEOTIDE SEQUENCE [LARGE SCALE GENOMIC DNA]</scope>
    <source>
        <strain evidence="11 12">YIM 132548</strain>
    </source>
</reference>
<dbReference type="InterPro" id="IPR000515">
    <property type="entry name" value="MetI-like"/>
</dbReference>
<name>A0A6N6MQI3_9HYPH</name>
<feature type="transmembrane region" description="Helical" evidence="9">
    <location>
        <begin position="149"/>
        <end position="168"/>
    </location>
</feature>
<evidence type="ECO:0000313" key="12">
    <source>
        <dbReference type="Proteomes" id="UP000441523"/>
    </source>
</evidence>
<feature type="transmembrane region" description="Helical" evidence="9">
    <location>
        <begin position="127"/>
        <end position="143"/>
    </location>
</feature>
<comment type="subcellular location">
    <subcellularLocation>
        <location evidence="1 9">Cell membrane</location>
        <topology evidence="1 9">Multi-pass membrane protein</topology>
    </subcellularLocation>
</comment>
<comment type="caution">
    <text evidence="11">The sequence shown here is derived from an EMBL/GenBank/DDBJ whole genome shotgun (WGS) entry which is preliminary data.</text>
</comment>
<dbReference type="PANTHER" id="PTHR30151">
    <property type="entry name" value="ALKANE SULFONATE ABC TRANSPORTER-RELATED, MEMBRANE SUBUNIT"/>
    <property type="match status" value="1"/>
</dbReference>
<evidence type="ECO:0000256" key="6">
    <source>
        <dbReference type="ARBA" id="ARBA00022989"/>
    </source>
</evidence>
<keyword evidence="4" id="KW-1003">Cell membrane</keyword>
<dbReference type="PANTHER" id="PTHR30151:SF38">
    <property type="entry name" value="ALIPHATIC SULFONATES TRANSPORT PERMEASE PROTEIN SSUC-RELATED"/>
    <property type="match status" value="1"/>
</dbReference>
<comment type="similarity">
    <text evidence="2 9">Belongs to the binding-protein-dependent transport system permease family.</text>
</comment>
<dbReference type="SUPFAM" id="SSF161098">
    <property type="entry name" value="MetI-like"/>
    <property type="match status" value="1"/>
</dbReference>
<evidence type="ECO:0000256" key="3">
    <source>
        <dbReference type="ARBA" id="ARBA00022448"/>
    </source>
</evidence>
<dbReference type="CDD" id="cd06261">
    <property type="entry name" value="TM_PBP2"/>
    <property type="match status" value="1"/>
</dbReference>
<dbReference type="FunFam" id="1.10.3720.10:FF:000003">
    <property type="entry name" value="Aliphatic sulfonate ABC transporter permease"/>
    <property type="match status" value="1"/>
</dbReference>
<keyword evidence="7 9" id="KW-0472">Membrane</keyword>
<keyword evidence="3 9" id="KW-0813">Transport</keyword>
<feature type="domain" description="ABC transmembrane type-1" evidence="10">
    <location>
        <begin position="79"/>
        <end position="260"/>
    </location>
</feature>
<dbReference type="RefSeq" id="WP_150964153.1">
    <property type="nucleotide sequence ID" value="NZ_VZZJ01000010.1"/>
</dbReference>
<evidence type="ECO:0000256" key="9">
    <source>
        <dbReference type="RuleBase" id="RU363032"/>
    </source>
</evidence>
<dbReference type="Gene3D" id="1.10.3720.10">
    <property type="entry name" value="MetI-like"/>
    <property type="match status" value="1"/>
</dbReference>
<feature type="transmembrane region" description="Helical" evidence="9">
    <location>
        <begin position="33"/>
        <end position="55"/>
    </location>
</feature>
<evidence type="ECO:0000256" key="7">
    <source>
        <dbReference type="ARBA" id="ARBA00023136"/>
    </source>
</evidence>
<gene>
    <name evidence="11" type="ORF">F6X51_13325</name>
</gene>
<accession>A0A6N6MQI3</accession>
<evidence type="ECO:0000256" key="2">
    <source>
        <dbReference type="ARBA" id="ARBA00009306"/>
    </source>
</evidence>
<dbReference type="GO" id="GO:0042918">
    <property type="term" value="P:alkanesulfonate transmembrane transport"/>
    <property type="evidence" value="ECO:0007669"/>
    <property type="project" value="UniProtKB-ARBA"/>
</dbReference>
<comment type="function">
    <text evidence="8">Probably part of an ABC transporter complex. Probably responsible for the translocation of the substrate across the membrane.</text>
</comment>